<organism evidence="2 3">
    <name type="scientific">Dichotomicrobium thermohalophilum</name>
    <dbReference type="NCBI Taxonomy" id="933063"/>
    <lineage>
        <taxon>Bacteria</taxon>
        <taxon>Pseudomonadati</taxon>
        <taxon>Pseudomonadota</taxon>
        <taxon>Alphaproteobacteria</taxon>
        <taxon>Hyphomicrobiales</taxon>
        <taxon>Hyphomicrobiaceae</taxon>
        <taxon>Dichotomicrobium</taxon>
    </lineage>
</organism>
<protein>
    <submittedName>
        <fullName evidence="2">Uncharacterized protein</fullName>
    </submittedName>
</protein>
<evidence type="ECO:0000313" key="2">
    <source>
        <dbReference type="EMBL" id="RIA47396.1"/>
    </source>
</evidence>
<feature type="compositionally biased region" description="Basic residues" evidence="1">
    <location>
        <begin position="9"/>
        <end position="23"/>
    </location>
</feature>
<feature type="compositionally biased region" description="Low complexity" evidence="1">
    <location>
        <begin position="84"/>
        <end position="94"/>
    </location>
</feature>
<name>A0A397PD23_9HYPH</name>
<comment type="caution">
    <text evidence="2">The sequence shown here is derived from an EMBL/GenBank/DDBJ whole genome shotgun (WGS) entry which is preliminary data.</text>
</comment>
<gene>
    <name evidence="2" type="ORF">BXY53_2474</name>
</gene>
<dbReference type="Proteomes" id="UP000266273">
    <property type="component" value="Unassembled WGS sequence"/>
</dbReference>
<evidence type="ECO:0000313" key="3">
    <source>
        <dbReference type="Proteomes" id="UP000266273"/>
    </source>
</evidence>
<keyword evidence="3" id="KW-1185">Reference proteome</keyword>
<proteinExistence type="predicted"/>
<dbReference type="EMBL" id="QXDF01000003">
    <property type="protein sequence ID" value="RIA47396.1"/>
    <property type="molecule type" value="Genomic_DNA"/>
</dbReference>
<feature type="region of interest" description="Disordered" evidence="1">
    <location>
        <begin position="81"/>
        <end position="114"/>
    </location>
</feature>
<evidence type="ECO:0000256" key="1">
    <source>
        <dbReference type="SAM" id="MobiDB-lite"/>
    </source>
</evidence>
<feature type="region of interest" description="Disordered" evidence="1">
    <location>
        <begin position="1"/>
        <end position="31"/>
    </location>
</feature>
<reference evidence="2 3" key="1">
    <citation type="submission" date="2018-08" db="EMBL/GenBank/DDBJ databases">
        <title>Genomic Encyclopedia of Archaeal and Bacterial Type Strains, Phase II (KMG-II): from individual species to whole genera.</title>
        <authorList>
            <person name="Goeker M."/>
        </authorList>
    </citation>
    <scope>NUCLEOTIDE SEQUENCE [LARGE SCALE GENOMIC DNA]</scope>
    <source>
        <strain evidence="2 3">DSM 5002</strain>
    </source>
</reference>
<sequence length="197" mass="22145">MRLTSQRQKSLKRKRRSPRPRRSAPRENTALGAVHANAHEIGIVPLIAFFGPVFRVGDRDEAAYALTPSLLQNAPTRTHAVAVSSGASDSSGRKSLSKKLRSSTSERLEQGRIHHQRRANIRNVLDNQRPRHDRLERVACAAGFQLDRADHEIGQIVGGLCRIRLHDGDNGQRPGRQVNPTRKWNPFIKFPRRGLPI</sequence>
<dbReference type="AlphaFoldDB" id="A0A397PD23"/>
<accession>A0A397PD23</accession>